<evidence type="ECO:0000313" key="2">
    <source>
        <dbReference type="Proteomes" id="UP001499987"/>
    </source>
</evidence>
<dbReference type="Proteomes" id="UP001499987">
    <property type="component" value="Unassembled WGS sequence"/>
</dbReference>
<proteinExistence type="predicted"/>
<organism evidence="1 2">
    <name type="scientific">Kitasatospora arboriphila</name>
    <dbReference type="NCBI Taxonomy" id="258052"/>
    <lineage>
        <taxon>Bacteria</taxon>
        <taxon>Bacillati</taxon>
        <taxon>Actinomycetota</taxon>
        <taxon>Actinomycetes</taxon>
        <taxon>Kitasatosporales</taxon>
        <taxon>Streptomycetaceae</taxon>
        <taxon>Kitasatospora</taxon>
    </lineage>
</organism>
<evidence type="ECO:0000313" key="1">
    <source>
        <dbReference type="EMBL" id="GAA1094762.1"/>
    </source>
</evidence>
<reference evidence="1 2" key="1">
    <citation type="journal article" date="2019" name="Int. J. Syst. Evol. Microbiol.">
        <title>The Global Catalogue of Microorganisms (GCM) 10K type strain sequencing project: providing services to taxonomists for standard genome sequencing and annotation.</title>
        <authorList>
            <consortium name="The Broad Institute Genomics Platform"/>
            <consortium name="The Broad Institute Genome Sequencing Center for Infectious Disease"/>
            <person name="Wu L."/>
            <person name="Ma J."/>
        </authorList>
    </citation>
    <scope>NUCLEOTIDE SEQUENCE [LARGE SCALE GENOMIC DNA]</scope>
    <source>
        <strain evidence="1 2">JCM 13002</strain>
    </source>
</reference>
<dbReference type="EMBL" id="BAAALD010000041">
    <property type="protein sequence ID" value="GAA1094762.1"/>
    <property type="molecule type" value="Genomic_DNA"/>
</dbReference>
<accession>A0ABN1TPE5</accession>
<protein>
    <submittedName>
        <fullName evidence="1">Uncharacterized protein</fullName>
    </submittedName>
</protein>
<dbReference type="RefSeq" id="WP_344625267.1">
    <property type="nucleotide sequence ID" value="NZ_BAAALD010000041.1"/>
</dbReference>
<name>A0ABN1TPE5_9ACTN</name>
<sequence length="77" mass="8362">MPGSVTIGHTDALVMLSHDDAKRLSTMLGEMANMLESSGESRLGDAQVGELCRGRAASREELTGWCRNLSQYLAEHL</sequence>
<gene>
    <name evidence="1" type="ORF">GCM10009663_42740</name>
</gene>
<comment type="caution">
    <text evidence="1">The sequence shown here is derived from an EMBL/GenBank/DDBJ whole genome shotgun (WGS) entry which is preliminary data.</text>
</comment>
<keyword evidence="2" id="KW-1185">Reference proteome</keyword>